<reference evidence="1 2" key="1">
    <citation type="submission" date="2005-09" db="EMBL/GenBank/DDBJ databases">
        <authorList>
            <person name="Mural R.J."/>
            <person name="Li P.W."/>
            <person name="Adams M.D."/>
            <person name="Amanatides P.G."/>
            <person name="Baden-Tillson H."/>
            <person name="Barnstead M."/>
            <person name="Chin S.H."/>
            <person name="Dew I."/>
            <person name="Evans C.A."/>
            <person name="Ferriera S."/>
            <person name="Flanigan M."/>
            <person name="Fosler C."/>
            <person name="Glodek A."/>
            <person name="Gu Z."/>
            <person name="Holt R.A."/>
            <person name="Jennings D."/>
            <person name="Kraft C.L."/>
            <person name="Lu F."/>
            <person name="Nguyen T."/>
            <person name="Nusskern D.R."/>
            <person name="Pfannkoch C.M."/>
            <person name="Sitter C."/>
            <person name="Sutton G.G."/>
            <person name="Venter J.C."/>
            <person name="Wang Z."/>
            <person name="Woodage T."/>
            <person name="Zheng X.H."/>
            <person name="Zhong F."/>
        </authorList>
    </citation>
    <scope>NUCLEOTIDE SEQUENCE [LARGE SCALE GENOMIC DNA]</scope>
    <source>
        <strain>BN</strain>
        <strain evidence="2">Sprague-Dawley</strain>
    </source>
</reference>
<accession>A6JV05</accession>
<proteinExistence type="predicted"/>
<organism evidence="1 2">
    <name type="scientific">Rattus norvegicus</name>
    <name type="common">Rat</name>
    <dbReference type="NCBI Taxonomy" id="10116"/>
    <lineage>
        <taxon>Eukaryota</taxon>
        <taxon>Metazoa</taxon>
        <taxon>Chordata</taxon>
        <taxon>Craniata</taxon>
        <taxon>Vertebrata</taxon>
        <taxon>Euteleostomi</taxon>
        <taxon>Mammalia</taxon>
        <taxon>Eutheria</taxon>
        <taxon>Euarchontoglires</taxon>
        <taxon>Glires</taxon>
        <taxon>Rodentia</taxon>
        <taxon>Myomorpha</taxon>
        <taxon>Muroidea</taxon>
        <taxon>Muridae</taxon>
        <taxon>Murinae</taxon>
        <taxon>Rattus</taxon>
    </lineage>
</organism>
<evidence type="ECO:0000313" key="2">
    <source>
        <dbReference type="Proteomes" id="UP000234681"/>
    </source>
</evidence>
<protein>
    <submittedName>
        <fullName evidence="1">RCG42090</fullName>
    </submittedName>
</protein>
<dbReference type="AlphaFoldDB" id="A6JV05"/>
<sequence length="50" mass="5867">MSTHIMKNYAVRNNSPHFKKSRLRNMNPFVPKYASWEPCSSITSEMFSSK</sequence>
<dbReference type="EMBL" id="CH474002">
    <property type="protein sequence ID" value="EDL87624.1"/>
    <property type="molecule type" value="Genomic_DNA"/>
</dbReference>
<gene>
    <name evidence="1" type="ORF">rCG_42090</name>
</gene>
<name>A6JV05_RAT</name>
<evidence type="ECO:0000313" key="1">
    <source>
        <dbReference type="EMBL" id="EDL87624.1"/>
    </source>
</evidence>
<dbReference type="Proteomes" id="UP000234681">
    <property type="component" value="Chromosome 1"/>
</dbReference>